<protein>
    <submittedName>
        <fullName evidence="4">Ribosomal protein L34e</fullName>
    </submittedName>
</protein>
<dbReference type="Gene3D" id="6.20.370.70">
    <property type="match status" value="1"/>
</dbReference>
<dbReference type="GO" id="GO:0006412">
    <property type="term" value="P:translation"/>
    <property type="evidence" value="ECO:0007669"/>
    <property type="project" value="InterPro"/>
</dbReference>
<dbReference type="PANTHER" id="PTHR10759">
    <property type="entry name" value="60S RIBOSOMAL PROTEIN L34"/>
    <property type="match status" value="1"/>
</dbReference>
<accession>A0A8E2EHC5</accession>
<evidence type="ECO:0000256" key="2">
    <source>
        <dbReference type="ARBA" id="ARBA00022980"/>
    </source>
</evidence>
<comment type="similarity">
    <text evidence="1">Belongs to the eukaryotic ribosomal protein eL34 family.</text>
</comment>
<dbReference type="InterPro" id="IPR008195">
    <property type="entry name" value="Ribosomal_eL34"/>
</dbReference>
<dbReference type="GO" id="GO:1990904">
    <property type="term" value="C:ribonucleoprotein complex"/>
    <property type="evidence" value="ECO:0007669"/>
    <property type="project" value="UniProtKB-KW"/>
</dbReference>
<dbReference type="GO" id="GO:0005840">
    <property type="term" value="C:ribosome"/>
    <property type="evidence" value="ECO:0007669"/>
    <property type="project" value="UniProtKB-KW"/>
</dbReference>
<organism evidence="4 5">
    <name type="scientific">Lepidopterella palustris CBS 459.81</name>
    <dbReference type="NCBI Taxonomy" id="1314670"/>
    <lineage>
        <taxon>Eukaryota</taxon>
        <taxon>Fungi</taxon>
        <taxon>Dikarya</taxon>
        <taxon>Ascomycota</taxon>
        <taxon>Pezizomycotina</taxon>
        <taxon>Dothideomycetes</taxon>
        <taxon>Pleosporomycetidae</taxon>
        <taxon>Mytilinidiales</taxon>
        <taxon>Argynnaceae</taxon>
        <taxon>Lepidopterella</taxon>
    </lineage>
</organism>
<keyword evidence="5" id="KW-1185">Reference proteome</keyword>
<keyword evidence="2 4" id="KW-0689">Ribosomal protein</keyword>
<name>A0A8E2EHC5_9PEZI</name>
<reference evidence="4 5" key="1">
    <citation type="journal article" date="2016" name="Nat. Commun.">
        <title>Ectomycorrhizal ecology is imprinted in the genome of the dominant symbiotic fungus Cenococcum geophilum.</title>
        <authorList>
            <consortium name="DOE Joint Genome Institute"/>
            <person name="Peter M."/>
            <person name="Kohler A."/>
            <person name="Ohm R.A."/>
            <person name="Kuo A."/>
            <person name="Krutzmann J."/>
            <person name="Morin E."/>
            <person name="Arend M."/>
            <person name="Barry K.W."/>
            <person name="Binder M."/>
            <person name="Choi C."/>
            <person name="Clum A."/>
            <person name="Copeland A."/>
            <person name="Grisel N."/>
            <person name="Haridas S."/>
            <person name="Kipfer T."/>
            <person name="LaButti K."/>
            <person name="Lindquist E."/>
            <person name="Lipzen A."/>
            <person name="Maire R."/>
            <person name="Meier B."/>
            <person name="Mihaltcheva S."/>
            <person name="Molinier V."/>
            <person name="Murat C."/>
            <person name="Poggeler S."/>
            <person name="Quandt C.A."/>
            <person name="Sperisen C."/>
            <person name="Tritt A."/>
            <person name="Tisserant E."/>
            <person name="Crous P.W."/>
            <person name="Henrissat B."/>
            <person name="Nehls U."/>
            <person name="Egli S."/>
            <person name="Spatafora J.W."/>
            <person name="Grigoriev I.V."/>
            <person name="Martin F.M."/>
        </authorList>
    </citation>
    <scope>NUCLEOTIDE SEQUENCE [LARGE SCALE GENOMIC DNA]</scope>
    <source>
        <strain evidence="4 5">CBS 459.81</strain>
    </source>
</reference>
<gene>
    <name evidence="4" type="ORF">K432DRAFT_401577</name>
</gene>
<dbReference type="Gene3D" id="6.20.340.10">
    <property type="match status" value="1"/>
</dbReference>
<evidence type="ECO:0000313" key="4">
    <source>
        <dbReference type="EMBL" id="OCK83961.1"/>
    </source>
</evidence>
<dbReference type="EMBL" id="KV744848">
    <property type="protein sequence ID" value="OCK83961.1"/>
    <property type="molecule type" value="Genomic_DNA"/>
</dbReference>
<dbReference type="InterPro" id="IPR038562">
    <property type="entry name" value="Ribosomal_eL34_C_sf"/>
</dbReference>
<dbReference type="OrthoDB" id="277449at2759"/>
<dbReference type="GO" id="GO:0003735">
    <property type="term" value="F:structural constituent of ribosome"/>
    <property type="evidence" value="ECO:0007669"/>
    <property type="project" value="InterPro"/>
</dbReference>
<dbReference type="PRINTS" id="PR01250">
    <property type="entry name" value="RIBOSOMALL34"/>
</dbReference>
<sequence>MPSTRLTYRRRQSYNTKSNNVRIVKTPGGKLRYLHIRKQGSAPKCGDCGTKLPGIPSLRPREYATISRPKKSVSRSYGGSRCANCVKDRIVRAFLIEEQKIVKKVLKESQQKKR</sequence>
<evidence type="ECO:0000256" key="3">
    <source>
        <dbReference type="ARBA" id="ARBA00023274"/>
    </source>
</evidence>
<dbReference type="Proteomes" id="UP000250266">
    <property type="component" value="Unassembled WGS sequence"/>
</dbReference>
<keyword evidence="3" id="KW-0687">Ribonucleoprotein</keyword>
<dbReference type="AlphaFoldDB" id="A0A8E2EHC5"/>
<evidence type="ECO:0000313" key="5">
    <source>
        <dbReference type="Proteomes" id="UP000250266"/>
    </source>
</evidence>
<evidence type="ECO:0000256" key="1">
    <source>
        <dbReference type="ARBA" id="ARBA00009875"/>
    </source>
</evidence>
<dbReference type="Pfam" id="PF01199">
    <property type="entry name" value="Ribosomal_L34e"/>
    <property type="match status" value="1"/>
</dbReference>
<proteinExistence type="inferred from homology"/>